<sequence>MFHQPLVAIIDDDHSLRDALAGLVRSLGYRTQLSPSADLYLPMMMQDRPDCIVTDIQMPGMDGITLKHWLDDHGHAIPLIMITSRTEENLLARARDAQPFCLLRKPFDADQLIACIDRALGVAGA</sequence>
<keyword evidence="5" id="KW-1185">Reference proteome</keyword>
<gene>
    <name evidence="4" type="ORF">ACFQ24_16040</name>
</gene>
<accession>A0ABW3P525</accession>
<dbReference type="PANTHER" id="PTHR44591">
    <property type="entry name" value="STRESS RESPONSE REGULATOR PROTEIN 1"/>
    <property type="match status" value="1"/>
</dbReference>
<protein>
    <submittedName>
        <fullName evidence="4">Response regulator transcription factor</fullName>
    </submittedName>
</protein>
<feature type="modified residue" description="4-aspartylphosphate" evidence="2">
    <location>
        <position position="55"/>
    </location>
</feature>
<proteinExistence type="predicted"/>
<dbReference type="EMBL" id="JBHTLS010000132">
    <property type="protein sequence ID" value="MFD1106374.1"/>
    <property type="molecule type" value="Genomic_DNA"/>
</dbReference>
<keyword evidence="1 2" id="KW-0597">Phosphoprotein</keyword>
<dbReference type="SMART" id="SM00448">
    <property type="entry name" value="REC"/>
    <property type="match status" value="1"/>
</dbReference>
<comment type="caution">
    <text evidence="4">The sequence shown here is derived from an EMBL/GenBank/DDBJ whole genome shotgun (WGS) entry which is preliminary data.</text>
</comment>
<dbReference type="PROSITE" id="PS50110">
    <property type="entry name" value="RESPONSE_REGULATORY"/>
    <property type="match status" value="1"/>
</dbReference>
<evidence type="ECO:0000313" key="5">
    <source>
        <dbReference type="Proteomes" id="UP001597203"/>
    </source>
</evidence>
<dbReference type="Proteomes" id="UP001597203">
    <property type="component" value="Unassembled WGS sequence"/>
</dbReference>
<organism evidence="4 5">
    <name type="scientific">Sphingobium olei</name>
    <dbReference type="NCBI Taxonomy" id="420955"/>
    <lineage>
        <taxon>Bacteria</taxon>
        <taxon>Pseudomonadati</taxon>
        <taxon>Pseudomonadota</taxon>
        <taxon>Alphaproteobacteria</taxon>
        <taxon>Sphingomonadales</taxon>
        <taxon>Sphingomonadaceae</taxon>
        <taxon>Sphingobium</taxon>
    </lineage>
</organism>
<feature type="domain" description="Response regulatory" evidence="3">
    <location>
        <begin position="6"/>
        <end position="120"/>
    </location>
</feature>
<evidence type="ECO:0000256" key="1">
    <source>
        <dbReference type="ARBA" id="ARBA00022553"/>
    </source>
</evidence>
<evidence type="ECO:0000313" key="4">
    <source>
        <dbReference type="EMBL" id="MFD1106374.1"/>
    </source>
</evidence>
<dbReference type="Pfam" id="PF00072">
    <property type="entry name" value="Response_reg"/>
    <property type="match status" value="1"/>
</dbReference>
<dbReference type="InterPro" id="IPR050595">
    <property type="entry name" value="Bact_response_regulator"/>
</dbReference>
<dbReference type="InterPro" id="IPR011006">
    <property type="entry name" value="CheY-like_superfamily"/>
</dbReference>
<dbReference type="InterPro" id="IPR001789">
    <property type="entry name" value="Sig_transdc_resp-reg_receiver"/>
</dbReference>
<dbReference type="Gene3D" id="3.40.50.2300">
    <property type="match status" value="1"/>
</dbReference>
<reference evidence="5" key="1">
    <citation type="journal article" date="2019" name="Int. J. Syst. Evol. Microbiol.">
        <title>The Global Catalogue of Microorganisms (GCM) 10K type strain sequencing project: providing services to taxonomists for standard genome sequencing and annotation.</title>
        <authorList>
            <consortium name="The Broad Institute Genomics Platform"/>
            <consortium name="The Broad Institute Genome Sequencing Center for Infectious Disease"/>
            <person name="Wu L."/>
            <person name="Ma J."/>
        </authorList>
    </citation>
    <scope>NUCLEOTIDE SEQUENCE [LARGE SCALE GENOMIC DNA]</scope>
    <source>
        <strain evidence="5">CCUG 54329</strain>
    </source>
</reference>
<evidence type="ECO:0000259" key="3">
    <source>
        <dbReference type="PROSITE" id="PS50110"/>
    </source>
</evidence>
<dbReference type="PANTHER" id="PTHR44591:SF25">
    <property type="entry name" value="CHEMOTAXIS TWO-COMPONENT RESPONSE REGULATOR"/>
    <property type="match status" value="1"/>
</dbReference>
<dbReference type="RefSeq" id="WP_380913014.1">
    <property type="nucleotide sequence ID" value="NZ_JBHTLS010000132.1"/>
</dbReference>
<dbReference type="SUPFAM" id="SSF52172">
    <property type="entry name" value="CheY-like"/>
    <property type="match status" value="1"/>
</dbReference>
<name>A0ABW3P525_9SPHN</name>
<evidence type="ECO:0000256" key="2">
    <source>
        <dbReference type="PROSITE-ProRule" id="PRU00169"/>
    </source>
</evidence>